<reference evidence="1 2" key="1">
    <citation type="journal article" date="2018" name="IMA Fungus">
        <title>IMA Genome-F 9: Draft genome sequence of Annulohypoxylon stygium, Aspergillus mulundensis, Berkeleyomyces basicola (syn. Thielaviopsis basicola), Ceratocystis smalleyi, two Cercospora beticola strains, Coleophoma cylindrospora, Fusarium fracticaudum, Phialophora cf. hyalina, and Morchella septimelata.</title>
        <authorList>
            <person name="Wingfield B.D."/>
            <person name="Bills G.F."/>
            <person name="Dong Y."/>
            <person name="Huang W."/>
            <person name="Nel W.J."/>
            <person name="Swalarsk-Parry B.S."/>
            <person name="Vaghefi N."/>
            <person name="Wilken P.M."/>
            <person name="An Z."/>
            <person name="de Beer Z.W."/>
            <person name="De Vos L."/>
            <person name="Chen L."/>
            <person name="Duong T.A."/>
            <person name="Gao Y."/>
            <person name="Hammerbacher A."/>
            <person name="Kikkert J.R."/>
            <person name="Li Y."/>
            <person name="Li H."/>
            <person name="Li K."/>
            <person name="Li Q."/>
            <person name="Liu X."/>
            <person name="Ma X."/>
            <person name="Naidoo K."/>
            <person name="Pethybridge S.J."/>
            <person name="Sun J."/>
            <person name="Steenkamp E.T."/>
            <person name="van der Nest M.A."/>
            <person name="van Wyk S."/>
            <person name="Wingfield M.J."/>
            <person name="Xiong C."/>
            <person name="Yue Q."/>
            <person name="Zhang X."/>
        </authorList>
    </citation>
    <scope>NUCLEOTIDE SEQUENCE [LARGE SCALE GENOMIC DNA]</scope>
    <source>
        <strain evidence="1 2">BP6252</strain>
    </source>
</reference>
<protein>
    <submittedName>
        <fullName evidence="1">Uncharacterized protein</fullName>
    </submittedName>
</protein>
<gene>
    <name evidence="1" type="ORF">BP6252_11601</name>
</gene>
<dbReference type="EMBL" id="PDLM01000014">
    <property type="protein sequence ID" value="RDW62168.1"/>
    <property type="molecule type" value="Genomic_DNA"/>
</dbReference>
<comment type="caution">
    <text evidence="1">The sequence shown here is derived from an EMBL/GenBank/DDBJ whole genome shotgun (WGS) entry which is preliminary data.</text>
</comment>
<sequence length="219" mass="24079">MAEGGLIGAPKTPQKPQVTQRVPITSSSRWWKGNSQLSSLGGLWWCDAREQVYGVACSQHARWDALAREPPRGSGMYLISLQGKRGRAKGEKVQTPKPNQPWRVMERRAIGSLQFPLKLQPWTGGRAGYHLQASGICSTVPKSHLDTHALFYVGTANFAYAAPRRHPVTGWCGGERGCRGTLCTAPSRSGCPLHRQRVAGIQAFVDNRNQPLRPLQSSK</sequence>
<organism evidence="1 2">
    <name type="scientific">Coleophoma cylindrospora</name>
    <dbReference type="NCBI Taxonomy" id="1849047"/>
    <lineage>
        <taxon>Eukaryota</taxon>
        <taxon>Fungi</taxon>
        <taxon>Dikarya</taxon>
        <taxon>Ascomycota</taxon>
        <taxon>Pezizomycotina</taxon>
        <taxon>Leotiomycetes</taxon>
        <taxon>Helotiales</taxon>
        <taxon>Dermateaceae</taxon>
        <taxon>Coleophoma</taxon>
    </lineage>
</organism>
<keyword evidence="2" id="KW-1185">Reference proteome</keyword>
<proteinExistence type="predicted"/>
<dbReference type="Proteomes" id="UP000256645">
    <property type="component" value="Unassembled WGS sequence"/>
</dbReference>
<accession>A0A3D8QKC0</accession>
<dbReference type="AlphaFoldDB" id="A0A3D8QKC0"/>
<name>A0A3D8QKC0_9HELO</name>
<evidence type="ECO:0000313" key="1">
    <source>
        <dbReference type="EMBL" id="RDW62168.1"/>
    </source>
</evidence>
<evidence type="ECO:0000313" key="2">
    <source>
        <dbReference type="Proteomes" id="UP000256645"/>
    </source>
</evidence>